<accession>A0A4Z2E542</accession>
<dbReference type="Proteomes" id="UP000314294">
    <property type="component" value="Unassembled WGS sequence"/>
</dbReference>
<evidence type="ECO:0000313" key="3">
    <source>
        <dbReference type="Proteomes" id="UP000314294"/>
    </source>
</evidence>
<feature type="region of interest" description="Disordered" evidence="1">
    <location>
        <begin position="1"/>
        <end position="88"/>
    </location>
</feature>
<evidence type="ECO:0000256" key="1">
    <source>
        <dbReference type="SAM" id="MobiDB-lite"/>
    </source>
</evidence>
<gene>
    <name evidence="2" type="ORF">EYF80_066417</name>
</gene>
<dbReference type="EMBL" id="SRLO01018399">
    <property type="protein sequence ID" value="TNN23462.1"/>
    <property type="molecule type" value="Genomic_DNA"/>
</dbReference>
<dbReference type="AlphaFoldDB" id="A0A4Z2E542"/>
<reference evidence="2 3" key="1">
    <citation type="submission" date="2019-03" db="EMBL/GenBank/DDBJ databases">
        <title>First draft genome of Liparis tanakae, snailfish: a comprehensive survey of snailfish specific genes.</title>
        <authorList>
            <person name="Kim W."/>
            <person name="Song I."/>
            <person name="Jeong J.-H."/>
            <person name="Kim D."/>
            <person name="Kim S."/>
            <person name="Ryu S."/>
            <person name="Song J.Y."/>
            <person name="Lee S.K."/>
        </authorList>
    </citation>
    <scope>NUCLEOTIDE SEQUENCE [LARGE SCALE GENOMIC DNA]</scope>
    <source>
        <tissue evidence="2">Muscle</tissue>
    </source>
</reference>
<comment type="caution">
    <text evidence="2">The sequence shown here is derived from an EMBL/GenBank/DDBJ whole genome shotgun (WGS) entry which is preliminary data.</text>
</comment>
<proteinExistence type="predicted"/>
<protein>
    <submittedName>
        <fullName evidence="2">Uncharacterized protein</fullName>
    </submittedName>
</protein>
<sequence length="88" mass="9090">MVAPPAGQTQESSSPGPGGCRPSSRDEAPPPEPDYTEETLILDLLPGSAPRHGNGRRDGAPPLISTGSADWTRCGMSPNPGDSCSSFR</sequence>
<organism evidence="2 3">
    <name type="scientific">Liparis tanakae</name>
    <name type="common">Tanaka's snailfish</name>
    <dbReference type="NCBI Taxonomy" id="230148"/>
    <lineage>
        <taxon>Eukaryota</taxon>
        <taxon>Metazoa</taxon>
        <taxon>Chordata</taxon>
        <taxon>Craniata</taxon>
        <taxon>Vertebrata</taxon>
        <taxon>Euteleostomi</taxon>
        <taxon>Actinopterygii</taxon>
        <taxon>Neopterygii</taxon>
        <taxon>Teleostei</taxon>
        <taxon>Neoteleostei</taxon>
        <taxon>Acanthomorphata</taxon>
        <taxon>Eupercaria</taxon>
        <taxon>Perciformes</taxon>
        <taxon>Cottioidei</taxon>
        <taxon>Cottales</taxon>
        <taxon>Liparidae</taxon>
        <taxon>Liparis</taxon>
    </lineage>
</organism>
<name>A0A4Z2E542_9TELE</name>
<evidence type="ECO:0000313" key="2">
    <source>
        <dbReference type="EMBL" id="TNN23462.1"/>
    </source>
</evidence>
<keyword evidence="3" id="KW-1185">Reference proteome</keyword>